<dbReference type="InterPro" id="IPR000276">
    <property type="entry name" value="GPCR_Rhodpsn"/>
</dbReference>
<comment type="subcellular location">
    <subcellularLocation>
        <location evidence="1">Cell membrane</location>
        <topology evidence="1">Multi-pass membrane protein</topology>
    </subcellularLocation>
</comment>
<evidence type="ECO:0000256" key="2">
    <source>
        <dbReference type="ARBA" id="ARBA00022475"/>
    </source>
</evidence>
<dbReference type="PANTHER" id="PTHR24228">
    <property type="entry name" value="B2 BRADYKININ RECEPTOR/ANGIOTENSIN II RECEPTOR"/>
    <property type="match status" value="1"/>
</dbReference>
<evidence type="ECO:0000256" key="9">
    <source>
        <dbReference type="RuleBase" id="RU000688"/>
    </source>
</evidence>
<evidence type="ECO:0000313" key="13">
    <source>
        <dbReference type="EMBL" id="PIK46424.1"/>
    </source>
</evidence>
<keyword evidence="2" id="KW-1003">Cell membrane</keyword>
<protein>
    <submittedName>
        <fullName evidence="13">Putative alpha-1A adrenergic receptor-like</fullName>
    </submittedName>
</protein>
<dbReference type="CDD" id="cd00637">
    <property type="entry name" value="7tm_classA_rhodopsin-like"/>
    <property type="match status" value="1"/>
</dbReference>
<feature type="domain" description="G-protein coupled receptors family 1 profile" evidence="12">
    <location>
        <begin position="41"/>
        <end position="259"/>
    </location>
</feature>
<keyword evidence="14" id="KW-1185">Reference proteome</keyword>
<keyword evidence="4 11" id="KW-1133">Transmembrane helix</keyword>
<evidence type="ECO:0000256" key="11">
    <source>
        <dbReference type="SAM" id="Phobius"/>
    </source>
</evidence>
<feature type="transmembrane region" description="Helical" evidence="11">
    <location>
        <begin position="25"/>
        <end position="51"/>
    </location>
</feature>
<evidence type="ECO:0000259" key="12">
    <source>
        <dbReference type="PROSITE" id="PS50262"/>
    </source>
</evidence>
<evidence type="ECO:0000256" key="5">
    <source>
        <dbReference type="ARBA" id="ARBA00023040"/>
    </source>
</evidence>
<comment type="similarity">
    <text evidence="9">Belongs to the G-protein coupled receptor 1 family.</text>
</comment>
<dbReference type="Proteomes" id="UP000230750">
    <property type="component" value="Unassembled WGS sequence"/>
</dbReference>
<feature type="transmembrane region" description="Helical" evidence="11">
    <location>
        <begin position="143"/>
        <end position="165"/>
    </location>
</feature>
<evidence type="ECO:0000256" key="8">
    <source>
        <dbReference type="ARBA" id="ARBA00023224"/>
    </source>
</evidence>
<evidence type="ECO:0000256" key="4">
    <source>
        <dbReference type="ARBA" id="ARBA00022989"/>
    </source>
</evidence>
<dbReference type="Gene3D" id="1.20.1070.10">
    <property type="entry name" value="Rhodopsin 7-helix transmembrane proteins"/>
    <property type="match status" value="1"/>
</dbReference>
<evidence type="ECO:0000256" key="3">
    <source>
        <dbReference type="ARBA" id="ARBA00022692"/>
    </source>
</evidence>
<keyword evidence="6 11" id="KW-0472">Membrane</keyword>
<accession>A0A2G8KEK1</accession>
<keyword evidence="7 9" id="KW-0675">Receptor</keyword>
<gene>
    <name evidence="13" type="ORF">BSL78_16710</name>
</gene>
<organism evidence="13 14">
    <name type="scientific">Stichopus japonicus</name>
    <name type="common">Sea cucumber</name>
    <dbReference type="NCBI Taxonomy" id="307972"/>
    <lineage>
        <taxon>Eukaryota</taxon>
        <taxon>Metazoa</taxon>
        <taxon>Echinodermata</taxon>
        <taxon>Eleutherozoa</taxon>
        <taxon>Echinozoa</taxon>
        <taxon>Holothuroidea</taxon>
        <taxon>Aspidochirotacea</taxon>
        <taxon>Aspidochirotida</taxon>
        <taxon>Stichopodidae</taxon>
        <taxon>Apostichopus</taxon>
    </lineage>
</organism>
<dbReference type="GO" id="GO:0004930">
    <property type="term" value="F:G protein-coupled receptor activity"/>
    <property type="evidence" value="ECO:0007669"/>
    <property type="project" value="UniProtKB-KW"/>
</dbReference>
<dbReference type="PROSITE" id="PS00237">
    <property type="entry name" value="G_PROTEIN_RECEP_F1_1"/>
    <property type="match status" value="1"/>
</dbReference>
<dbReference type="OrthoDB" id="10044919at2759"/>
<dbReference type="GO" id="GO:0005886">
    <property type="term" value="C:plasma membrane"/>
    <property type="evidence" value="ECO:0007669"/>
    <property type="project" value="UniProtKB-SubCell"/>
</dbReference>
<name>A0A2G8KEK1_STIJA</name>
<feature type="region of interest" description="Disordered" evidence="10">
    <location>
        <begin position="240"/>
        <end position="259"/>
    </location>
</feature>
<dbReference type="InterPro" id="IPR017452">
    <property type="entry name" value="GPCR_Rhodpsn_7TM"/>
</dbReference>
<feature type="transmembrane region" description="Helical" evidence="11">
    <location>
        <begin position="63"/>
        <end position="83"/>
    </location>
</feature>
<feature type="transmembrane region" description="Helical" evidence="11">
    <location>
        <begin position="197"/>
        <end position="218"/>
    </location>
</feature>
<dbReference type="EMBL" id="MRZV01000645">
    <property type="protein sequence ID" value="PIK46424.1"/>
    <property type="molecule type" value="Genomic_DNA"/>
</dbReference>
<dbReference type="STRING" id="307972.A0A2G8KEK1"/>
<evidence type="ECO:0000256" key="6">
    <source>
        <dbReference type="ARBA" id="ARBA00023136"/>
    </source>
</evidence>
<proteinExistence type="inferred from homology"/>
<comment type="caution">
    <text evidence="13">The sequence shown here is derived from an EMBL/GenBank/DDBJ whole genome shotgun (WGS) entry which is preliminary data.</text>
</comment>
<dbReference type="AlphaFoldDB" id="A0A2G8KEK1"/>
<dbReference type="PANTHER" id="PTHR24228:SF72">
    <property type="entry name" value="G-PROTEIN COUPLED RECEPTORS FAMILY 1 PROFILE DOMAIN-CONTAINING PROTEIN"/>
    <property type="match status" value="1"/>
</dbReference>
<dbReference type="SUPFAM" id="SSF81321">
    <property type="entry name" value="Family A G protein-coupled receptor-like"/>
    <property type="match status" value="1"/>
</dbReference>
<evidence type="ECO:0000313" key="14">
    <source>
        <dbReference type="Proteomes" id="UP000230750"/>
    </source>
</evidence>
<evidence type="ECO:0000256" key="1">
    <source>
        <dbReference type="ARBA" id="ARBA00004651"/>
    </source>
</evidence>
<dbReference type="PRINTS" id="PR00237">
    <property type="entry name" value="GPCRRHODOPSN"/>
</dbReference>
<evidence type="ECO:0000256" key="7">
    <source>
        <dbReference type="ARBA" id="ARBA00023170"/>
    </source>
</evidence>
<keyword evidence="8 9" id="KW-0807">Transducer</keyword>
<feature type="transmembrane region" description="Helical" evidence="11">
    <location>
        <begin position="103"/>
        <end position="122"/>
    </location>
</feature>
<keyword evidence="3 9" id="KW-0812">Transmembrane</keyword>
<sequence length="259" mass="28639">MADMETTTLTTTEAPYEFDSYWQRLFIAFVLVLVFLSGVFGNGLVIVSVLLSRRLRNVTNIFVVNLAVADLLACAFVPASIISLSSPHSWPFESQLFCTSASIVIYVTVGVSLYTLASIAVNRCVLITQSVERYQRIYGNQSIVIGIIIFLWAFPAALVLIPYVMGMNELGYNSKYHSCTDTVSEEQGESAEKVYDLLLAVGLFPVPTILLFVSYWKIYSHVLSHAKKLQANKEESDALSVSIDSTRPTPYGEKTYAAG</sequence>
<evidence type="ECO:0000256" key="10">
    <source>
        <dbReference type="SAM" id="MobiDB-lite"/>
    </source>
</evidence>
<dbReference type="Pfam" id="PF00001">
    <property type="entry name" value="7tm_1"/>
    <property type="match status" value="1"/>
</dbReference>
<reference evidence="13 14" key="1">
    <citation type="journal article" date="2017" name="PLoS Biol.">
        <title>The sea cucumber genome provides insights into morphological evolution and visceral regeneration.</title>
        <authorList>
            <person name="Zhang X."/>
            <person name="Sun L."/>
            <person name="Yuan J."/>
            <person name="Sun Y."/>
            <person name="Gao Y."/>
            <person name="Zhang L."/>
            <person name="Li S."/>
            <person name="Dai H."/>
            <person name="Hamel J.F."/>
            <person name="Liu C."/>
            <person name="Yu Y."/>
            <person name="Liu S."/>
            <person name="Lin W."/>
            <person name="Guo K."/>
            <person name="Jin S."/>
            <person name="Xu P."/>
            <person name="Storey K.B."/>
            <person name="Huan P."/>
            <person name="Zhang T."/>
            <person name="Zhou Y."/>
            <person name="Zhang J."/>
            <person name="Lin C."/>
            <person name="Li X."/>
            <person name="Xing L."/>
            <person name="Huo D."/>
            <person name="Sun M."/>
            <person name="Wang L."/>
            <person name="Mercier A."/>
            <person name="Li F."/>
            <person name="Yang H."/>
            <person name="Xiang J."/>
        </authorList>
    </citation>
    <scope>NUCLEOTIDE SEQUENCE [LARGE SCALE GENOMIC DNA]</scope>
    <source>
        <strain evidence="13">Shaxun</strain>
        <tissue evidence="13">Muscle</tissue>
    </source>
</reference>
<dbReference type="PROSITE" id="PS50262">
    <property type="entry name" value="G_PROTEIN_RECEP_F1_2"/>
    <property type="match status" value="1"/>
</dbReference>
<keyword evidence="5 9" id="KW-0297">G-protein coupled receptor</keyword>